<feature type="region of interest" description="Disordered" evidence="3">
    <location>
        <begin position="844"/>
        <end position="895"/>
    </location>
</feature>
<evidence type="ECO:0000313" key="9">
    <source>
        <dbReference type="Proteomes" id="UP000030693"/>
    </source>
</evidence>
<feature type="compositionally biased region" description="Low complexity" evidence="3">
    <location>
        <begin position="974"/>
        <end position="988"/>
    </location>
</feature>
<dbReference type="PROSITE" id="PS00108">
    <property type="entry name" value="PROTEIN_KINASE_ST"/>
    <property type="match status" value="1"/>
</dbReference>
<dbReference type="GO" id="GO:0005524">
    <property type="term" value="F:ATP binding"/>
    <property type="evidence" value="ECO:0007669"/>
    <property type="project" value="InterPro"/>
</dbReference>
<organism evidence="8">
    <name type="scientific">Fonticula alba</name>
    <name type="common">Slime mold</name>
    <dbReference type="NCBI Taxonomy" id="691883"/>
    <lineage>
        <taxon>Eukaryota</taxon>
        <taxon>Rotosphaerida</taxon>
        <taxon>Fonticulaceae</taxon>
        <taxon>Fonticula</taxon>
    </lineage>
</organism>
<keyword evidence="4" id="KW-0812">Transmembrane</keyword>
<evidence type="ECO:0000259" key="7">
    <source>
        <dbReference type="PROSITE" id="PS50026"/>
    </source>
</evidence>
<feature type="disulfide bond" evidence="2">
    <location>
        <begin position="608"/>
        <end position="617"/>
    </location>
</feature>
<dbReference type="InterPro" id="IPR002049">
    <property type="entry name" value="LE_dom"/>
</dbReference>
<sequence length="1251" mass="129150">MAMLCWLLVAALALASGAAAQAGELPEPFEGLSAVVRRGPAGAGRPDFLVPGIRGFTTIMLPEDAGPARLVMRMETSIQLMGPLEGAVESGLFLAETPATSLPVHAGAFPPGHPLHQVYTDPRLSTWPLAWYDRDKVLPSQWPGGVFWADARGLMHGTFQLAPGPEPGVQADSRLVFAPAGLPAATRPPVLDFAVLTDRRAPGDGPFCEQVAILSEADQAGEAWMELRVAALCLGASEPRVSGVLFRARLTHAHQRTWLVRGDVNADGLDDVLVARHQGNQLVFHLVASCRGCAPAGTPVEVDFGEALPVSAPAAATLPAPEEVTLCADPDSPQAGTATLRQVPHAALLDVDGDGDPDLLVSAYRDHGVAHLGYWVFANRAVGPLQDAPSQAALARGELFVLQASLAARPADTSGCLGLPGPMAGMLDRHFGPGAPPAEGTPPAHGPRLARHQVTFADHEPNPQVQNLSPFFATGEVMLYRPGPGPLDRPGLFTGARALNVGVRQRGQPFIPGNVGFRKDNWPLLASPVPLLALESRLMWGVLPGPGGPTAAALIHAEVLAPATGDNAGMVTLRLAINPLLGARSYGCDCSGRGTCALAGPEAGRCVCLAGFTGPTCGECAAGHYSRSCFRAATCDATTLPSTGAEGLGLCQCAEAYQEKPPARAFGDFRSCTLCAAGYFRPAGAPAGQCAACPAHCELCLDTSGQCVLCQPDAVMPPQSTECRGFASPAEAAAICGDGYFYNPQANACDTCPAGCSLCAGASRCTACANPDAALLDGMCVLDCPAGMWLRPAAPEDERPFNVCETCDEACKTCTGATAYHCLFCAPGYHRTMGLCELIPPMPDSSDSASSGPGPGQGSSSGSPGPGSSASGSHSSGPGPGSSDSFSTSGSPGTTPGAGGTNYMLIAGGAGGGLLLVIVVGLGVGFVAIRQRRRRGDASEHDAGSAGPGGPRGKGPARAGDPESGSPDLRDFSDSSSTLNSTSYLLGSPRSPALSAGSNDDISTGSGASSPGVDGEAGATAAAAARRPNMIDPSLPGFLHIDYDQAVEYSDDLPVLGVGGQAEVKAAHLRLEAFQTKTHLNNLDKIEFEGFGTTGRGLAAVKTVFVCDESRVAWDAFKQELITTWALSQAVHTVPLLAFTHSPPSIITPVYDTDLHTQLHCAGKALAGLAPERLAVPWHMALDVARQVASALASIHDLGFSHSDIKASNVFLQWIDRPQAETMRLKAKNRASRDTSLALSAGRGGFWRAVI</sequence>
<feature type="chain" id="PRO_5001566264" description="TKL protein kinase" evidence="5">
    <location>
        <begin position="21"/>
        <end position="1251"/>
    </location>
</feature>
<evidence type="ECO:0000256" key="1">
    <source>
        <dbReference type="ARBA" id="ARBA00022536"/>
    </source>
</evidence>
<dbReference type="PROSITE" id="PS01248">
    <property type="entry name" value="EGF_LAM_1"/>
    <property type="match status" value="1"/>
</dbReference>
<dbReference type="SMART" id="SM00261">
    <property type="entry name" value="FU"/>
    <property type="match status" value="3"/>
</dbReference>
<evidence type="ECO:0000313" key="8">
    <source>
        <dbReference type="EMBL" id="KCV71066.1"/>
    </source>
</evidence>
<keyword evidence="9" id="KW-1185">Reference proteome</keyword>
<dbReference type="GeneID" id="20526741"/>
<evidence type="ECO:0000256" key="2">
    <source>
        <dbReference type="PROSITE-ProRule" id="PRU00076"/>
    </source>
</evidence>
<dbReference type="RefSeq" id="XP_009494189.1">
    <property type="nucleotide sequence ID" value="XM_009495914.1"/>
</dbReference>
<gene>
    <name evidence="8" type="ORF">H696_02016</name>
</gene>
<keyword evidence="5" id="KW-0732">Signal</keyword>
<evidence type="ECO:0000256" key="3">
    <source>
        <dbReference type="SAM" id="MobiDB-lite"/>
    </source>
</evidence>
<dbReference type="SMART" id="SM00180">
    <property type="entry name" value="EGF_Lam"/>
    <property type="match status" value="1"/>
</dbReference>
<evidence type="ECO:0000256" key="4">
    <source>
        <dbReference type="SAM" id="Phobius"/>
    </source>
</evidence>
<dbReference type="SUPFAM" id="SSF69318">
    <property type="entry name" value="Integrin alpha N-terminal domain"/>
    <property type="match status" value="1"/>
</dbReference>
<dbReference type="eggNOG" id="KOG3525">
    <property type="taxonomic scope" value="Eukaryota"/>
</dbReference>
<dbReference type="GO" id="GO:0004672">
    <property type="term" value="F:protein kinase activity"/>
    <property type="evidence" value="ECO:0007669"/>
    <property type="project" value="InterPro"/>
</dbReference>
<dbReference type="CDD" id="cd00055">
    <property type="entry name" value="EGF_Lam"/>
    <property type="match status" value="1"/>
</dbReference>
<dbReference type="InterPro" id="IPR009030">
    <property type="entry name" value="Growth_fac_rcpt_cys_sf"/>
</dbReference>
<dbReference type="STRING" id="691883.A0A058ZAV3"/>
<feature type="domain" description="EGF-like" evidence="7">
    <location>
        <begin position="584"/>
        <end position="618"/>
    </location>
</feature>
<dbReference type="InterPro" id="IPR011009">
    <property type="entry name" value="Kinase-like_dom_sf"/>
</dbReference>
<keyword evidence="4" id="KW-1133">Transmembrane helix</keyword>
<dbReference type="PROSITE" id="PS00022">
    <property type="entry name" value="EGF_1"/>
    <property type="match status" value="1"/>
</dbReference>
<reference evidence="8" key="1">
    <citation type="submission" date="2013-04" db="EMBL/GenBank/DDBJ databases">
        <title>The Genome Sequence of Fonticula alba ATCC 38817.</title>
        <authorList>
            <consortium name="The Broad Institute Genomics Platform"/>
            <person name="Russ C."/>
            <person name="Cuomo C."/>
            <person name="Burger G."/>
            <person name="Gray M.W."/>
            <person name="Holland P.W.H."/>
            <person name="King N."/>
            <person name="Lang F.B.F."/>
            <person name="Roger A.J."/>
            <person name="Ruiz-Trillo I."/>
            <person name="Brown M."/>
            <person name="Walker B."/>
            <person name="Young S."/>
            <person name="Zeng Q."/>
            <person name="Gargeya S."/>
            <person name="Fitzgerald M."/>
            <person name="Haas B."/>
            <person name="Abouelleil A."/>
            <person name="Allen A.W."/>
            <person name="Alvarado L."/>
            <person name="Arachchi H.M."/>
            <person name="Berlin A.M."/>
            <person name="Chapman S.B."/>
            <person name="Gainer-Dewar J."/>
            <person name="Goldberg J."/>
            <person name="Griggs A."/>
            <person name="Gujja S."/>
            <person name="Hansen M."/>
            <person name="Howarth C."/>
            <person name="Imamovic A."/>
            <person name="Ireland A."/>
            <person name="Larimer J."/>
            <person name="McCowan C."/>
            <person name="Murphy C."/>
            <person name="Pearson M."/>
            <person name="Poon T.W."/>
            <person name="Priest M."/>
            <person name="Roberts A."/>
            <person name="Saif S."/>
            <person name="Shea T."/>
            <person name="Sisk P."/>
            <person name="Sykes S."/>
            <person name="Wortman J."/>
            <person name="Nusbaum C."/>
            <person name="Birren B."/>
        </authorList>
    </citation>
    <scope>NUCLEOTIDE SEQUENCE [LARGE SCALE GENOMIC DNA]</scope>
    <source>
        <strain evidence="8">ATCC 38817</strain>
    </source>
</reference>
<accession>A0A058ZAV3</accession>
<dbReference type="PROSITE" id="PS50011">
    <property type="entry name" value="PROTEIN_KINASE_DOM"/>
    <property type="match status" value="1"/>
</dbReference>
<dbReference type="InterPro" id="IPR000742">
    <property type="entry name" value="EGF"/>
</dbReference>
<feature type="signal peptide" evidence="5">
    <location>
        <begin position="1"/>
        <end position="20"/>
    </location>
</feature>
<dbReference type="EMBL" id="KB932203">
    <property type="protein sequence ID" value="KCV71066.1"/>
    <property type="molecule type" value="Genomic_DNA"/>
</dbReference>
<keyword evidence="4" id="KW-0472">Membrane</keyword>
<dbReference type="InterPro" id="IPR006212">
    <property type="entry name" value="Furin_repeat"/>
</dbReference>
<dbReference type="PROSITE" id="PS50026">
    <property type="entry name" value="EGF_3"/>
    <property type="match status" value="1"/>
</dbReference>
<feature type="domain" description="Protein kinase" evidence="6">
    <location>
        <begin position="1050"/>
        <end position="1251"/>
    </location>
</feature>
<dbReference type="AlphaFoldDB" id="A0A058ZAV3"/>
<evidence type="ECO:0000259" key="6">
    <source>
        <dbReference type="PROSITE" id="PS50011"/>
    </source>
</evidence>
<dbReference type="Gene3D" id="2.130.10.130">
    <property type="entry name" value="Integrin alpha, N-terminal"/>
    <property type="match status" value="1"/>
</dbReference>
<name>A0A058ZAV3_FONAL</name>
<dbReference type="InterPro" id="IPR028994">
    <property type="entry name" value="Integrin_alpha_N"/>
</dbReference>
<dbReference type="OrthoDB" id="18487at2759"/>
<dbReference type="CDD" id="cd00064">
    <property type="entry name" value="FU"/>
    <property type="match status" value="1"/>
</dbReference>
<dbReference type="SUPFAM" id="SSF57184">
    <property type="entry name" value="Growth factor receptor domain"/>
    <property type="match status" value="2"/>
</dbReference>
<feature type="region of interest" description="Disordered" evidence="3">
    <location>
        <begin position="932"/>
        <end position="1025"/>
    </location>
</feature>
<dbReference type="Proteomes" id="UP000030693">
    <property type="component" value="Unassembled WGS sequence"/>
</dbReference>
<feature type="compositionally biased region" description="Polar residues" evidence="3">
    <location>
        <begin position="996"/>
        <end position="1009"/>
    </location>
</feature>
<dbReference type="InterPro" id="IPR008271">
    <property type="entry name" value="Ser/Thr_kinase_AS"/>
</dbReference>
<feature type="compositionally biased region" description="Low complexity" evidence="3">
    <location>
        <begin position="860"/>
        <end position="895"/>
    </location>
</feature>
<dbReference type="Gene3D" id="1.10.510.10">
    <property type="entry name" value="Transferase(Phosphotransferase) domain 1"/>
    <property type="match status" value="1"/>
</dbReference>
<protein>
    <recommendedName>
        <fullName evidence="10">TKL protein kinase</fullName>
    </recommendedName>
</protein>
<dbReference type="SUPFAM" id="SSF56112">
    <property type="entry name" value="Protein kinase-like (PK-like)"/>
    <property type="match status" value="1"/>
</dbReference>
<keyword evidence="1 2" id="KW-0245">EGF-like domain</keyword>
<dbReference type="Gene3D" id="2.10.220.10">
    <property type="entry name" value="Hormone Receptor, Insulin-like Growth Factor Receptor 1, Chain A, domain 2"/>
    <property type="match status" value="1"/>
</dbReference>
<evidence type="ECO:0008006" key="10">
    <source>
        <dbReference type="Google" id="ProtNLM"/>
    </source>
</evidence>
<dbReference type="InterPro" id="IPR000719">
    <property type="entry name" value="Prot_kinase_dom"/>
</dbReference>
<feature type="transmembrane region" description="Helical" evidence="4">
    <location>
        <begin position="903"/>
        <end position="929"/>
    </location>
</feature>
<keyword evidence="2" id="KW-1015">Disulfide bond</keyword>
<dbReference type="Pfam" id="PF00053">
    <property type="entry name" value="EGF_laminin"/>
    <property type="match status" value="1"/>
</dbReference>
<evidence type="ECO:0000256" key="5">
    <source>
        <dbReference type="SAM" id="SignalP"/>
    </source>
</evidence>
<proteinExistence type="predicted"/>
<comment type="caution">
    <text evidence="2">Lacks conserved residue(s) required for the propagation of feature annotation.</text>
</comment>